<reference evidence="3" key="2">
    <citation type="submission" date="2019-10" db="EMBL/GenBank/DDBJ databases">
        <title>A de novo genome assembly of a pear dwarfing rootstock.</title>
        <authorList>
            <person name="Wang F."/>
            <person name="Wang J."/>
            <person name="Li S."/>
            <person name="Zhang Y."/>
            <person name="Fang M."/>
            <person name="Ma L."/>
            <person name="Zhao Y."/>
            <person name="Jiang S."/>
        </authorList>
    </citation>
    <scope>NUCLEOTIDE SEQUENCE [LARGE SCALE GENOMIC DNA]</scope>
</reference>
<comment type="caution">
    <text evidence="2">The sequence shown here is derived from an EMBL/GenBank/DDBJ whole genome shotgun (WGS) entry which is preliminary data.</text>
</comment>
<dbReference type="GO" id="GO:0003723">
    <property type="term" value="F:RNA binding"/>
    <property type="evidence" value="ECO:0007669"/>
    <property type="project" value="TreeGrafter"/>
</dbReference>
<dbReference type="GO" id="GO:0070545">
    <property type="term" value="C:PeBoW complex"/>
    <property type="evidence" value="ECO:0007669"/>
    <property type="project" value="TreeGrafter"/>
</dbReference>
<evidence type="ECO:0000313" key="2">
    <source>
        <dbReference type="EMBL" id="KAB2624106.1"/>
    </source>
</evidence>
<dbReference type="AlphaFoldDB" id="A0A5N5H7Y1"/>
<dbReference type="GO" id="GO:0000463">
    <property type="term" value="P:maturation of LSU-rRNA from tricistronic rRNA transcript (SSU-rRNA, 5.8S rRNA, LSU-rRNA)"/>
    <property type="evidence" value="ECO:0007669"/>
    <property type="project" value="TreeGrafter"/>
</dbReference>
<evidence type="ECO:0000313" key="3">
    <source>
        <dbReference type="Proteomes" id="UP000327157"/>
    </source>
</evidence>
<dbReference type="OrthoDB" id="10264910at2759"/>
<dbReference type="Proteomes" id="UP000327157">
    <property type="component" value="Chromosome 16"/>
</dbReference>
<gene>
    <name evidence="2" type="ORF">D8674_015766</name>
</gene>
<name>A0A5N5H7Y1_9ROSA</name>
<reference evidence="2 3" key="3">
    <citation type="submission" date="2019-11" db="EMBL/GenBank/DDBJ databases">
        <title>A de novo genome assembly of a pear dwarfing rootstock.</title>
        <authorList>
            <person name="Wang F."/>
            <person name="Wang J."/>
            <person name="Li S."/>
            <person name="Zhang Y."/>
            <person name="Fang M."/>
            <person name="Ma L."/>
            <person name="Zhao Y."/>
            <person name="Jiang S."/>
        </authorList>
    </citation>
    <scope>NUCLEOTIDE SEQUENCE [LARGE SCALE GENOMIC DNA]</scope>
    <source>
        <strain evidence="2">S2</strain>
        <tissue evidence="2">Leaf</tissue>
    </source>
</reference>
<dbReference type="PANTHER" id="PTHR12221:SF6">
    <property type="entry name" value="PESCADILLO HOMOLOG"/>
    <property type="match status" value="1"/>
</dbReference>
<evidence type="ECO:0000256" key="1">
    <source>
        <dbReference type="ARBA" id="ARBA00004123"/>
    </source>
</evidence>
<accession>A0A5N5H7Y1</accession>
<reference evidence="2 3" key="1">
    <citation type="submission" date="2019-09" db="EMBL/GenBank/DDBJ databases">
        <authorList>
            <person name="Ou C."/>
        </authorList>
    </citation>
    <scope>NUCLEOTIDE SEQUENCE [LARGE SCALE GENOMIC DNA]</scope>
    <source>
        <strain evidence="2">S2</strain>
        <tissue evidence="2">Leaf</tissue>
    </source>
</reference>
<dbReference type="EMBL" id="SMOL01000160">
    <property type="protein sequence ID" value="KAB2624106.1"/>
    <property type="molecule type" value="Genomic_DNA"/>
</dbReference>
<protein>
    <submittedName>
        <fullName evidence="2">Pescadillo-like protein</fullName>
    </submittedName>
</protein>
<proteinExistence type="predicted"/>
<keyword evidence="3" id="KW-1185">Reference proteome</keyword>
<dbReference type="InterPro" id="IPR010613">
    <property type="entry name" value="PES"/>
</dbReference>
<comment type="subcellular location">
    <subcellularLocation>
        <location evidence="1">Nucleus</location>
    </subcellularLocation>
</comment>
<sequence length="165" mass="19497">MSSYSTVHVRKARAWFFGWGFQISRGREAVLRFNRAKPLSANRGPGFMHYSDLSVKLLYDCLIYVHVVGNYRKLCILKGVFPWELKKKVKGNHHTYYHLKDVSFIQHEPLLEQLRGIRAYERKVKRADAKKNKERAALLKERRPTYKLDGIILQRFVGFFLLLKN</sequence>
<dbReference type="PANTHER" id="PTHR12221">
    <property type="entry name" value="PESCADILLO - RELATED"/>
    <property type="match status" value="1"/>
</dbReference>
<dbReference type="Pfam" id="PF06732">
    <property type="entry name" value="Pescadillo_N"/>
    <property type="match status" value="1"/>
</dbReference>
<organism evidence="2 3">
    <name type="scientific">Pyrus ussuriensis x Pyrus communis</name>
    <dbReference type="NCBI Taxonomy" id="2448454"/>
    <lineage>
        <taxon>Eukaryota</taxon>
        <taxon>Viridiplantae</taxon>
        <taxon>Streptophyta</taxon>
        <taxon>Embryophyta</taxon>
        <taxon>Tracheophyta</taxon>
        <taxon>Spermatophyta</taxon>
        <taxon>Magnoliopsida</taxon>
        <taxon>eudicotyledons</taxon>
        <taxon>Gunneridae</taxon>
        <taxon>Pentapetalae</taxon>
        <taxon>rosids</taxon>
        <taxon>fabids</taxon>
        <taxon>Rosales</taxon>
        <taxon>Rosaceae</taxon>
        <taxon>Amygdaloideae</taxon>
        <taxon>Maleae</taxon>
        <taxon>Pyrus</taxon>
    </lineage>
</organism>